<protein>
    <submittedName>
        <fullName evidence="2">Uncharacterized protein</fullName>
    </submittedName>
</protein>
<sequence>MAPYLSCNQPVEESKPKPQEYPFIRLSRAHKQTAAHGLVEPNRSAHHGGANGGGRRHPGRRMSEGARRRRVRRPTERPDPLVLHVPGLPPRGQREASALEGPPRPVAHRPHDPLQILDSADENPRDSLQQPRVLRRRPRDRELAVEVDVDEVPARAAARGRLWSDHVDELVAPGGEAAGGVPLRLADGRIVPDLPQVRHHVAPQRGLVRPQA</sequence>
<accession>A0A059A3U2</accession>
<dbReference type="InParanoid" id="A0A059A3U2"/>
<reference evidence="2" key="1">
    <citation type="submission" date="2013-07" db="EMBL/GenBank/DDBJ databases">
        <title>The genome of Eucalyptus grandis.</title>
        <authorList>
            <person name="Schmutz J."/>
            <person name="Hayes R."/>
            <person name="Myburg A."/>
            <person name="Tuskan G."/>
            <person name="Grattapaglia D."/>
            <person name="Rokhsar D.S."/>
        </authorList>
    </citation>
    <scope>NUCLEOTIDE SEQUENCE</scope>
    <source>
        <tissue evidence="2">Leaf extractions</tissue>
    </source>
</reference>
<feature type="region of interest" description="Disordered" evidence="1">
    <location>
        <begin position="1"/>
        <end position="139"/>
    </location>
</feature>
<dbReference type="EMBL" id="KK198763">
    <property type="protein sequence ID" value="KCW48404.1"/>
    <property type="molecule type" value="Genomic_DNA"/>
</dbReference>
<feature type="compositionally biased region" description="Polar residues" evidence="1">
    <location>
        <begin position="1"/>
        <end position="11"/>
    </location>
</feature>
<organism evidence="2">
    <name type="scientific">Eucalyptus grandis</name>
    <name type="common">Flooded gum</name>
    <dbReference type="NCBI Taxonomy" id="71139"/>
    <lineage>
        <taxon>Eukaryota</taxon>
        <taxon>Viridiplantae</taxon>
        <taxon>Streptophyta</taxon>
        <taxon>Embryophyta</taxon>
        <taxon>Tracheophyta</taxon>
        <taxon>Spermatophyta</taxon>
        <taxon>Magnoliopsida</taxon>
        <taxon>eudicotyledons</taxon>
        <taxon>Gunneridae</taxon>
        <taxon>Pentapetalae</taxon>
        <taxon>rosids</taxon>
        <taxon>malvids</taxon>
        <taxon>Myrtales</taxon>
        <taxon>Myrtaceae</taxon>
        <taxon>Myrtoideae</taxon>
        <taxon>Eucalypteae</taxon>
        <taxon>Eucalyptus</taxon>
    </lineage>
</organism>
<dbReference type="AlphaFoldDB" id="A0A059A3U2"/>
<proteinExistence type="predicted"/>
<evidence type="ECO:0000256" key="1">
    <source>
        <dbReference type="SAM" id="MobiDB-lite"/>
    </source>
</evidence>
<name>A0A059A3U2_EUCGR</name>
<evidence type="ECO:0000313" key="2">
    <source>
        <dbReference type="EMBL" id="KCW48404.1"/>
    </source>
</evidence>
<dbReference type="Gramene" id="KCW48404">
    <property type="protein sequence ID" value="KCW48404"/>
    <property type="gene ID" value="EUGRSUZ_K02108"/>
</dbReference>
<gene>
    <name evidence="2" type="ORF">EUGRSUZ_K02108</name>
</gene>